<dbReference type="GO" id="GO:0004197">
    <property type="term" value="F:cysteine-type endopeptidase activity"/>
    <property type="evidence" value="ECO:0007669"/>
    <property type="project" value="TreeGrafter"/>
</dbReference>
<gene>
    <name evidence="3" type="ORF">AK88_00548</name>
</gene>
<evidence type="ECO:0008006" key="5">
    <source>
        <dbReference type="Google" id="ProtNLM"/>
    </source>
</evidence>
<dbReference type="PANTHER" id="PTHR48104:SF30">
    <property type="entry name" value="METACASPASE-1"/>
    <property type="match status" value="1"/>
</dbReference>
<feature type="region of interest" description="Disordered" evidence="2">
    <location>
        <begin position="1627"/>
        <end position="1657"/>
    </location>
</feature>
<evidence type="ECO:0000256" key="2">
    <source>
        <dbReference type="SAM" id="MobiDB-lite"/>
    </source>
</evidence>
<dbReference type="OMA" id="DAYIFSR"/>
<feature type="compositionally biased region" description="Basic and acidic residues" evidence="2">
    <location>
        <begin position="393"/>
        <end position="425"/>
    </location>
</feature>
<organism evidence="3 4">
    <name type="scientific">Plasmodium fragile</name>
    <dbReference type="NCBI Taxonomy" id="5857"/>
    <lineage>
        <taxon>Eukaryota</taxon>
        <taxon>Sar</taxon>
        <taxon>Alveolata</taxon>
        <taxon>Apicomplexa</taxon>
        <taxon>Aconoidasida</taxon>
        <taxon>Haemosporida</taxon>
        <taxon>Plasmodiidae</taxon>
        <taxon>Plasmodium</taxon>
        <taxon>Plasmodium (Plasmodium)</taxon>
    </lineage>
</organism>
<dbReference type="GO" id="GO:0006508">
    <property type="term" value="P:proteolysis"/>
    <property type="evidence" value="ECO:0007669"/>
    <property type="project" value="TreeGrafter"/>
</dbReference>
<proteinExistence type="inferred from homology"/>
<name>A0A0D9QSM2_PLAFR</name>
<feature type="region of interest" description="Disordered" evidence="2">
    <location>
        <begin position="393"/>
        <end position="454"/>
    </location>
</feature>
<feature type="region of interest" description="Disordered" evidence="2">
    <location>
        <begin position="1680"/>
        <end position="1704"/>
    </location>
</feature>
<evidence type="ECO:0000256" key="1">
    <source>
        <dbReference type="ARBA" id="ARBA00009005"/>
    </source>
</evidence>
<dbReference type="GO" id="GO:0005737">
    <property type="term" value="C:cytoplasm"/>
    <property type="evidence" value="ECO:0007669"/>
    <property type="project" value="TreeGrafter"/>
</dbReference>
<dbReference type="Gene3D" id="3.40.50.12660">
    <property type="match status" value="2"/>
</dbReference>
<dbReference type="EMBL" id="KQ001648">
    <property type="protein sequence ID" value="KJP89837.1"/>
    <property type="molecule type" value="Genomic_DNA"/>
</dbReference>
<feature type="compositionally biased region" description="Basic and acidic residues" evidence="2">
    <location>
        <begin position="1642"/>
        <end position="1657"/>
    </location>
</feature>
<dbReference type="InterPro" id="IPR050452">
    <property type="entry name" value="Metacaspase"/>
</dbReference>
<dbReference type="VEuPathDB" id="PlasmoDB:AK88_00548"/>
<dbReference type="RefSeq" id="XP_012333619.1">
    <property type="nucleotide sequence ID" value="XM_012478196.1"/>
</dbReference>
<reference evidence="3 4" key="1">
    <citation type="submission" date="2014-03" db="EMBL/GenBank/DDBJ databases">
        <title>The Genome Sequence of Plasmodium fragile nilgiri.</title>
        <authorList>
            <consortium name="The Broad Institute Genomics Platform"/>
            <consortium name="The Broad Institute Genome Sequencing Center for Infectious Disease"/>
            <person name="Neafsey D."/>
            <person name="Duraisingh M."/>
            <person name="Young S.K."/>
            <person name="Zeng Q."/>
            <person name="Gargeya S."/>
            <person name="Abouelleil A."/>
            <person name="Alvarado L."/>
            <person name="Chapman S.B."/>
            <person name="Gainer-Dewar J."/>
            <person name="Goldberg J."/>
            <person name="Griggs A."/>
            <person name="Gujja S."/>
            <person name="Hansen M."/>
            <person name="Howarth C."/>
            <person name="Imamovic A."/>
            <person name="Larimer J."/>
            <person name="Pearson M."/>
            <person name="Poon T.W."/>
            <person name="Priest M."/>
            <person name="Roberts A."/>
            <person name="Saif S."/>
            <person name="Shea T."/>
            <person name="Sykes S."/>
            <person name="Wortman J."/>
            <person name="Nusbaum C."/>
            <person name="Birren B."/>
        </authorList>
    </citation>
    <scope>NUCLEOTIDE SEQUENCE [LARGE SCALE GENOMIC DNA]</scope>
    <source>
        <strain evidence="4">nilgiri</strain>
    </source>
</reference>
<sequence length="1908" mass="213971">MRQYDSLSVRKAKKSESIASYNRKVASLSRFSSRENKAKGLKVDKWDDEDKLQLFEKRVLHKGVSDKKKIPTLLRRVHTKPHASMGRPTTLLRNEERCASMNMGSPKGCNVYRAQTMTKSMCRSSNMKRIDISETASIITKLSQKKKGTLKKNTKCEIQEEAKNSPKQPAQMGSEMPRETYHTEVLNKTQCSQTYAPDVLTTNLRREEGIIFQNTQIPAWESKTSECDKINCTRTNRDNSMPCKFAEFTKWMEEKPAAKSSDSTYLEGIFRPAHMASLSYRAQEHFAKNALSSSSDANGRREPGGKHERRSSHVEVAPTNKLISHFAHHDHPHVHPQNHSFTENSKECQITREDNYCANRKEDKSGYIPMWDINSHKIMSTDFLLKAKGSKRSLTEKKNNQHTQKEIIAHEHLPSSVSEKEDAKFSAHKANTSDLAMKKKSPRREIPTNGLFPNETTPLDISIKKVLNSEYEKKGLKKDHIYSYVLSSTNNNQANCTSHSNYNETKLCENRSLTDIMFRGKIGNEGKLHTYGGDPSKGNYKAEEATRVDHTNGVKNVNCIEKPKWMNLPYTQKMSSRNNGDIIHANRNTKILTSLECDTHPPFTYTNLTHDISNHKLPRRNGNIHLRSVTNTNAYFKKSARDVNKCSTDNFTGSKCQSGYMWKNISNLQGGGGTQVHHIARGDQIRSNINAEMATHGVGPSTLATHRVLLASPTCRPSESPCLSDSSSGFPNLNRPNLANSSSVAHLHPNQGNHVEYVSGIPHQFHPPKMTRKENQPICTTMMNKATANGPPQISRTNEVSQHTYNSVLSGSINTTPNNYQKLKKIYIDHSMSEIKHVNGYVLRESNPNVESGMSTCISQDGARTMEKTRVESFLKFEQEPPIVKNEKNVSEMSEGESVHQGKGYIPKMVLADEPSVGECKNVSPNGAMFNIRSCASGNVKGDVWKEQEVCNSNPFTLKDNHHSEDKSKRIDMVVYPNGTLNNVTTKNKQGQSSHGENVNIVKQAPRQGQVTSDPLYKIPLRNKFISASSTRVMPNSQVRHSNNVFLQPPTYRGVCKSALGNQASLSMSGIEKDGTVAGGSFERKAEKGSLPNGLPPNSTVKSAPEKYLTNTRTLLSSKRVDNATLPLLSNGTDINVMKNHPSGKTQHRVREYMQEGVTSPYEAGTTLIDLNVTKEIPNRNGLPVCKSISNSDIYNYLKNKHPQTLTHFHRTVSYRNQSLKKEKSLTVLSQKGDINAVGGSSAKAKVLDGAKCWEHAKAREHMLDAAFELDSNHSVKKAVVIGCNYMREAEGDRLYGAVNDAYIFSRVLVKYFDFKPENILLLTDSLPSNAYIYEDFDINKKKYIREGGSQKTEKEEEKITRKNLFHLFNTSSIGNHEKQGVEIEKCNSCKNFAIKNVDFSSEGISLHLWPTRINILKAVNWLVRDSVPFGSYVFYFAGKSVQVDNMSGWEGEGYDEAFLCSDPFNRMVEQNVLTAIQLKDLLLSINANAQMTIVLDCSGCQTILDPAGTENSLSYIKGCKKKGIWPITNPTNKVHKAIYDVTIMNNASMKKYFCKSRYHQLIEVESTAAMIDPLLQSSSSLPIPPKAYCFCAATWEQISIEGLFPLMEFARVTQIKGVDTFVHTKGKNKGCKKKGHVKGKTGGEDPSRKTGEHSAKKSVYEKNFSFSLNVVRMFFNSNNAGGNSGNEHTQGATSLEGKQKNARKDECGSEAVTEEHACGETVMNSNHSDCSEDVSCSAEGSDVEEENDYVLVSHGVFTYCLVEAIIEFKESQLKNNISERKNQPLLPMTLKNLIMLVKKKVENVKNEKLKKLNQKPEFTIHPGANANSKNYFIHYSKNIQFQNYNFNFINSDLSPFLNVNKAWEEINRNTLKSRKSLSVTSTLINLASSNYASQTNEQMKSCYSMRY</sequence>
<evidence type="ECO:0000313" key="4">
    <source>
        <dbReference type="Proteomes" id="UP000054561"/>
    </source>
</evidence>
<comment type="similarity">
    <text evidence="1">Belongs to the peptidase C14B family.</text>
</comment>
<dbReference type="GeneID" id="24265862"/>
<accession>A0A0D9QSM2</accession>
<protein>
    <recommendedName>
        <fullName evidence="5">Metacaspase-like protein</fullName>
    </recommendedName>
</protein>
<evidence type="ECO:0000313" key="3">
    <source>
        <dbReference type="EMBL" id="KJP89837.1"/>
    </source>
</evidence>
<dbReference type="Proteomes" id="UP000054561">
    <property type="component" value="Unassembled WGS sequence"/>
</dbReference>
<dbReference type="PANTHER" id="PTHR48104">
    <property type="entry name" value="METACASPASE-4"/>
    <property type="match status" value="1"/>
</dbReference>
<dbReference type="OrthoDB" id="3223806at2759"/>
<keyword evidence="4" id="KW-1185">Reference proteome</keyword>
<feature type="compositionally biased region" description="Basic residues" evidence="2">
    <location>
        <begin position="1627"/>
        <end position="1640"/>
    </location>
</feature>
<feature type="region of interest" description="Disordered" evidence="2">
    <location>
        <begin position="289"/>
        <end position="315"/>
    </location>
</feature>